<dbReference type="Proteomes" id="UP000235392">
    <property type="component" value="Unassembled WGS sequence"/>
</dbReference>
<evidence type="ECO:0000256" key="8">
    <source>
        <dbReference type="SAM" id="Coils"/>
    </source>
</evidence>
<evidence type="ECO:0000256" key="2">
    <source>
        <dbReference type="ARBA" id="ARBA00004370"/>
    </source>
</evidence>
<sequence length="471" mass="51318">MSTVFPQVVRLISQFPGNCPLSSHTNSAASPHFVFVILSDGCYQLARSGDWGNHRGQAHNSASKPQYPLTNLHSSIQLPYTSKIHRRRNLEITHIKAAPKSHNPINNHTQILSQAATLPSQASLLTPSESKISPSKSSNPSTPDLVSSFQEALVGLNPPLVQQDQTSNASPPLPPTKPPKPKPSTSLAPSLSSANKFKVLPTHAFHTHRFVKQLEQLNLHSELAKQILNFVETSLESSEKRWLLTGPSSRIVSKSYAKGQAYLYNAALGELQTEMQVKARNDGIVLKSASNSVQREINNLKQKLKEDISALENELQLEFNHCKEEASDGQKKLELSIQELNSKFTILVSGVRTEIETRKSVTTRQCVVAIASLALCVVIFTALENSQSLLSPSSKSTASKTASSAAALSSSSSTNSGGSADDERKFLLKDQIMRSVEELGILQEREDFEAKDSSASNSFFGTSSPAKRIVK</sequence>
<comment type="caution">
    <text evidence="10">The sequence shown here is derived from an EMBL/GenBank/DDBJ whole genome shotgun (WGS) entry which is preliminary data.</text>
</comment>
<dbReference type="InterPro" id="IPR024461">
    <property type="entry name" value="CCDC90-like"/>
</dbReference>
<reference evidence="10 11" key="1">
    <citation type="submission" date="2017-11" db="EMBL/GenBank/DDBJ databases">
        <title>De novo assembly and phasing of dikaryotic genomes from two isolates of Puccinia coronata f. sp. avenae, the causal agent of oat crown rust.</title>
        <authorList>
            <person name="Miller M.E."/>
            <person name="Zhang Y."/>
            <person name="Omidvar V."/>
            <person name="Sperschneider J."/>
            <person name="Schwessinger B."/>
            <person name="Raley C."/>
            <person name="Palmer J.M."/>
            <person name="Garnica D."/>
            <person name="Upadhyaya N."/>
            <person name="Rathjen J."/>
            <person name="Taylor J.M."/>
            <person name="Park R.F."/>
            <person name="Dodds P.N."/>
            <person name="Hirsch C.D."/>
            <person name="Kianian S.F."/>
            <person name="Figueroa M."/>
        </authorList>
    </citation>
    <scope>NUCLEOTIDE SEQUENCE [LARGE SCALE GENOMIC DNA]</scope>
    <source>
        <strain evidence="10">12SD80</strain>
    </source>
</reference>
<keyword evidence="4" id="KW-1133">Transmembrane helix</keyword>
<feature type="compositionally biased region" description="Pro residues" evidence="9">
    <location>
        <begin position="171"/>
        <end position="182"/>
    </location>
</feature>
<keyword evidence="7" id="KW-0472">Membrane</keyword>
<keyword evidence="6" id="KW-0496">Mitochondrion</keyword>
<feature type="coiled-coil region" evidence="8">
    <location>
        <begin position="286"/>
        <end position="343"/>
    </location>
</feature>
<name>A0A2N5U2F5_9BASI</name>
<evidence type="ECO:0000256" key="4">
    <source>
        <dbReference type="ARBA" id="ARBA00022989"/>
    </source>
</evidence>
<evidence type="ECO:0000256" key="3">
    <source>
        <dbReference type="ARBA" id="ARBA00022692"/>
    </source>
</evidence>
<proteinExistence type="predicted"/>
<feature type="region of interest" description="Disordered" evidence="9">
    <location>
        <begin position="123"/>
        <end position="145"/>
    </location>
</feature>
<evidence type="ECO:0000256" key="1">
    <source>
        <dbReference type="ARBA" id="ARBA00004173"/>
    </source>
</evidence>
<evidence type="ECO:0000256" key="9">
    <source>
        <dbReference type="SAM" id="MobiDB-lite"/>
    </source>
</evidence>
<dbReference type="Gene3D" id="1.20.5.340">
    <property type="match status" value="1"/>
</dbReference>
<feature type="region of interest" description="Disordered" evidence="9">
    <location>
        <begin position="448"/>
        <end position="471"/>
    </location>
</feature>
<evidence type="ECO:0000256" key="6">
    <source>
        <dbReference type="ARBA" id="ARBA00023128"/>
    </source>
</evidence>
<gene>
    <name evidence="10" type="ORF">PCASD_21260</name>
</gene>
<dbReference type="PANTHER" id="PTHR14360">
    <property type="entry name" value="PROTEIN FMP32, MITOCHONDRIAL"/>
    <property type="match status" value="1"/>
</dbReference>
<evidence type="ECO:0000256" key="7">
    <source>
        <dbReference type="ARBA" id="ARBA00023136"/>
    </source>
</evidence>
<dbReference type="Pfam" id="PF07798">
    <property type="entry name" value="CCDC90-like"/>
    <property type="match status" value="1"/>
</dbReference>
<dbReference type="EMBL" id="PGCI01000257">
    <property type="protein sequence ID" value="PLW31921.1"/>
    <property type="molecule type" value="Genomic_DNA"/>
</dbReference>
<accession>A0A2N5U2F5</accession>
<feature type="region of interest" description="Disordered" evidence="9">
    <location>
        <begin position="161"/>
        <end position="190"/>
    </location>
</feature>
<evidence type="ECO:0000313" key="10">
    <source>
        <dbReference type="EMBL" id="PLW31921.1"/>
    </source>
</evidence>
<dbReference type="PANTHER" id="PTHR14360:SF12">
    <property type="entry name" value="MOZ PROTEIN REPRESENTS A CHROMATIN-ASSOCIATED ACETYLTRANSFERASE"/>
    <property type="match status" value="1"/>
</dbReference>
<keyword evidence="3" id="KW-0812">Transmembrane</keyword>
<keyword evidence="5 8" id="KW-0175">Coiled coil</keyword>
<protein>
    <submittedName>
        <fullName evidence="10">Uncharacterized protein</fullName>
    </submittedName>
</protein>
<organism evidence="10 11">
    <name type="scientific">Puccinia coronata f. sp. avenae</name>
    <dbReference type="NCBI Taxonomy" id="200324"/>
    <lineage>
        <taxon>Eukaryota</taxon>
        <taxon>Fungi</taxon>
        <taxon>Dikarya</taxon>
        <taxon>Basidiomycota</taxon>
        <taxon>Pucciniomycotina</taxon>
        <taxon>Pucciniomycetes</taxon>
        <taxon>Pucciniales</taxon>
        <taxon>Pucciniaceae</taxon>
        <taxon>Puccinia</taxon>
    </lineage>
</organism>
<dbReference type="AlphaFoldDB" id="A0A2N5U2F5"/>
<comment type="subcellular location">
    <subcellularLocation>
        <location evidence="2">Membrane</location>
    </subcellularLocation>
    <subcellularLocation>
        <location evidence="1">Mitochondrion</location>
    </subcellularLocation>
</comment>
<evidence type="ECO:0000313" key="11">
    <source>
        <dbReference type="Proteomes" id="UP000235392"/>
    </source>
</evidence>
<dbReference type="GO" id="GO:0005739">
    <property type="term" value="C:mitochondrion"/>
    <property type="evidence" value="ECO:0007669"/>
    <property type="project" value="UniProtKB-SubCell"/>
</dbReference>
<feature type="compositionally biased region" description="Low complexity" evidence="9">
    <location>
        <begin position="126"/>
        <end position="143"/>
    </location>
</feature>
<feature type="compositionally biased region" description="Low complexity" evidence="9">
    <location>
        <begin position="453"/>
        <end position="464"/>
    </location>
</feature>
<dbReference type="GO" id="GO:0016020">
    <property type="term" value="C:membrane"/>
    <property type="evidence" value="ECO:0007669"/>
    <property type="project" value="UniProtKB-SubCell"/>
</dbReference>
<evidence type="ECO:0000256" key="5">
    <source>
        <dbReference type="ARBA" id="ARBA00023054"/>
    </source>
</evidence>